<organism evidence="3 4">
    <name type="scientific">Corynespora cassiicola Philippines</name>
    <dbReference type="NCBI Taxonomy" id="1448308"/>
    <lineage>
        <taxon>Eukaryota</taxon>
        <taxon>Fungi</taxon>
        <taxon>Dikarya</taxon>
        <taxon>Ascomycota</taxon>
        <taxon>Pezizomycotina</taxon>
        <taxon>Dothideomycetes</taxon>
        <taxon>Pleosporomycetidae</taxon>
        <taxon>Pleosporales</taxon>
        <taxon>Corynesporascaceae</taxon>
        <taxon>Corynespora</taxon>
    </lineage>
</organism>
<dbReference type="Proteomes" id="UP000240883">
    <property type="component" value="Unassembled WGS sequence"/>
</dbReference>
<evidence type="ECO:0000313" key="4">
    <source>
        <dbReference type="Proteomes" id="UP000240883"/>
    </source>
</evidence>
<feature type="domain" description="Alpha/beta hydrolase fold-3" evidence="2">
    <location>
        <begin position="48"/>
        <end position="291"/>
    </location>
</feature>
<evidence type="ECO:0000256" key="1">
    <source>
        <dbReference type="ARBA" id="ARBA00022801"/>
    </source>
</evidence>
<dbReference type="OrthoDB" id="19653at2759"/>
<proteinExistence type="predicted"/>
<dbReference type="EMBL" id="KZ678134">
    <property type="protein sequence ID" value="PSN67611.1"/>
    <property type="molecule type" value="Genomic_DNA"/>
</dbReference>
<evidence type="ECO:0000313" key="3">
    <source>
        <dbReference type="EMBL" id="PSN67611.1"/>
    </source>
</evidence>
<protein>
    <submittedName>
        <fullName evidence="3">Alpha/beta-hydrolase</fullName>
    </submittedName>
</protein>
<reference evidence="3 4" key="1">
    <citation type="journal article" date="2018" name="Front. Microbiol.">
        <title>Genome-Wide Analysis of Corynespora cassiicola Leaf Fall Disease Putative Effectors.</title>
        <authorList>
            <person name="Lopez D."/>
            <person name="Ribeiro S."/>
            <person name="Label P."/>
            <person name="Fumanal B."/>
            <person name="Venisse J.S."/>
            <person name="Kohler A."/>
            <person name="de Oliveira R.R."/>
            <person name="Labutti K."/>
            <person name="Lipzen A."/>
            <person name="Lail K."/>
            <person name="Bauer D."/>
            <person name="Ohm R.A."/>
            <person name="Barry K.W."/>
            <person name="Spatafora J."/>
            <person name="Grigoriev I.V."/>
            <person name="Martin F.M."/>
            <person name="Pujade-Renaud V."/>
        </authorList>
    </citation>
    <scope>NUCLEOTIDE SEQUENCE [LARGE SCALE GENOMIC DNA]</scope>
    <source>
        <strain evidence="3 4">Philippines</strain>
    </source>
</reference>
<keyword evidence="4" id="KW-1185">Reference proteome</keyword>
<accession>A0A2T2NQA2</accession>
<evidence type="ECO:0000259" key="2">
    <source>
        <dbReference type="Pfam" id="PF07859"/>
    </source>
</evidence>
<dbReference type="PANTHER" id="PTHR48081">
    <property type="entry name" value="AB HYDROLASE SUPERFAMILY PROTEIN C4A8.06C"/>
    <property type="match status" value="1"/>
</dbReference>
<dbReference type="Pfam" id="PF07859">
    <property type="entry name" value="Abhydrolase_3"/>
    <property type="match status" value="1"/>
</dbReference>
<dbReference type="InterPro" id="IPR013094">
    <property type="entry name" value="AB_hydrolase_3"/>
</dbReference>
<dbReference type="PANTHER" id="PTHR48081:SF3">
    <property type="entry name" value="ALPHA_BETA HYDROLASE FOLD-3 DOMAIN-CONTAINING PROTEIN"/>
    <property type="match status" value="1"/>
</dbReference>
<dbReference type="InterPro" id="IPR050300">
    <property type="entry name" value="GDXG_lipolytic_enzyme"/>
</dbReference>
<name>A0A2T2NQA2_CORCC</name>
<dbReference type="GO" id="GO:0016787">
    <property type="term" value="F:hydrolase activity"/>
    <property type="evidence" value="ECO:0007669"/>
    <property type="project" value="UniProtKB-KW"/>
</dbReference>
<sequence>MADFDTTPMTRFDNFDIYTTSYKKIGDHEIEVNVLVPKGVEPGKHPLLVKFHGGGLIYGTALYPDWFAAWFIPFIQRNKAIAVLPNYRLVPESNGDDILQDLADLWKWVLDGELVQFLSSKQVQAEPDFDRLLAAGDSAGGYMALQSGLTLKPGAIKAIVAQYPMTDYLRRDPLNAPKGMPVPPESTIDHHMASVKPGTLVSSARPPERAVLSFALAIYGRYVEFFGQGPHLWPMSAVEKATHLPPTYIVHGDSDTAVSVNDSIAFVDKAKRVLPEAEVRLQIREGADHGFDVELKERDAAWLQEDLKWVESKWLA</sequence>
<keyword evidence="1 3" id="KW-0378">Hydrolase</keyword>
<gene>
    <name evidence="3" type="ORF">BS50DRAFT_492319</name>
</gene>
<dbReference type="STRING" id="1448308.A0A2T2NQA2"/>
<dbReference type="Gene3D" id="3.40.50.1820">
    <property type="entry name" value="alpha/beta hydrolase"/>
    <property type="match status" value="1"/>
</dbReference>
<dbReference type="SUPFAM" id="SSF53474">
    <property type="entry name" value="alpha/beta-Hydrolases"/>
    <property type="match status" value="1"/>
</dbReference>
<dbReference type="AlphaFoldDB" id="A0A2T2NQA2"/>
<dbReference type="InterPro" id="IPR029058">
    <property type="entry name" value="AB_hydrolase_fold"/>
</dbReference>